<evidence type="ECO:0000313" key="2">
    <source>
        <dbReference type="EMBL" id="THH31713.1"/>
    </source>
</evidence>
<dbReference type="Proteomes" id="UP000308730">
    <property type="component" value="Unassembled WGS sequence"/>
</dbReference>
<evidence type="ECO:0000256" key="1">
    <source>
        <dbReference type="SAM" id="MobiDB-lite"/>
    </source>
</evidence>
<dbReference type="OrthoDB" id="3012326at2759"/>
<reference evidence="2 3" key="1">
    <citation type="submission" date="2019-02" db="EMBL/GenBank/DDBJ databases">
        <title>Genome sequencing of the rare red list fungi Antrodiella citrinella (Flaviporus citrinellus).</title>
        <authorList>
            <person name="Buettner E."/>
            <person name="Kellner H."/>
        </authorList>
    </citation>
    <scope>NUCLEOTIDE SEQUENCE [LARGE SCALE GENOMIC DNA]</scope>
    <source>
        <strain evidence="2 3">DSM 108506</strain>
    </source>
</reference>
<comment type="caution">
    <text evidence="2">The sequence shown here is derived from an EMBL/GenBank/DDBJ whole genome shotgun (WGS) entry which is preliminary data.</text>
</comment>
<organism evidence="2 3">
    <name type="scientific">Antrodiella citrinella</name>
    <dbReference type="NCBI Taxonomy" id="2447956"/>
    <lineage>
        <taxon>Eukaryota</taxon>
        <taxon>Fungi</taxon>
        <taxon>Dikarya</taxon>
        <taxon>Basidiomycota</taxon>
        <taxon>Agaricomycotina</taxon>
        <taxon>Agaricomycetes</taxon>
        <taxon>Polyporales</taxon>
        <taxon>Steccherinaceae</taxon>
        <taxon>Antrodiella</taxon>
    </lineage>
</organism>
<name>A0A4V3XJ54_9APHY</name>
<dbReference type="AlphaFoldDB" id="A0A4V3XJ54"/>
<proteinExistence type="predicted"/>
<feature type="region of interest" description="Disordered" evidence="1">
    <location>
        <begin position="435"/>
        <end position="477"/>
    </location>
</feature>
<sequence length="477" mass="54072">MSEDSPDNLEHVFASLRLSEDDFVKYQRATDIAAFKRPTAASMTPIKVVGYGEDASAAIKAANTEGRDYLEVTWGPIDSMLWIMQRLEEQLRIPLKVWRLAGDGMVLPPGLLVGGHSIFKKENIELLLIPGNMMAQYMAENQKEHVWKHLTPGTTDSDDHQEKARATFHLLDPQESISWEVYYEQRTRADATFKGMLEQYSGEENHPLLDQIRAGFDDTLTDLDLTTEQQQAIGDGLVPFRFEVLDNWGDVVEADVMTRIYSPTKPSAVDVYFAYHRVTHYESAEFDCRLMYRIHDPIPSTDLAMPHPDIAPRPGFHGWRLVFEVGLADLPPGPAWRPIDQTLWGLQEPELNRIHAALFDSERDLATGINKVDTLRLLMAAVGIPFSVARDEEGQDGQDAPEIGKIEWELDHEEWIALNIRKVCGIPLERDAQYKPRSLDDEYYDDGGEDDDDDDDYYESENDVDTSGSEEGELKAV</sequence>
<evidence type="ECO:0000313" key="3">
    <source>
        <dbReference type="Proteomes" id="UP000308730"/>
    </source>
</evidence>
<accession>A0A4V3XJ54</accession>
<keyword evidence="3" id="KW-1185">Reference proteome</keyword>
<feature type="compositionally biased region" description="Acidic residues" evidence="1">
    <location>
        <begin position="441"/>
        <end position="471"/>
    </location>
</feature>
<protein>
    <submittedName>
        <fullName evidence="2">Uncharacterized protein</fullName>
    </submittedName>
</protein>
<dbReference type="EMBL" id="SGPM01000039">
    <property type="protein sequence ID" value="THH31713.1"/>
    <property type="molecule type" value="Genomic_DNA"/>
</dbReference>
<gene>
    <name evidence="2" type="ORF">EUX98_g2487</name>
</gene>